<dbReference type="InParanoid" id="A0A3N4L0B4"/>
<dbReference type="InterPro" id="IPR012349">
    <property type="entry name" value="Split_barrel_FMN-bd"/>
</dbReference>
<dbReference type="PANTHER" id="PTHR28243:SF1">
    <property type="entry name" value="PYRIDOXAMINE 5'-PHOSPHATE OXIDASE ALR4036 FAMILY FMN-BINDING DOMAIN-CONTAINING PROTEIN"/>
    <property type="match status" value="1"/>
</dbReference>
<feature type="region of interest" description="Disordered" evidence="1">
    <location>
        <begin position="26"/>
        <end position="62"/>
    </location>
</feature>
<accession>A0A3N4L0B4</accession>
<organism evidence="3 4">
    <name type="scientific">Morchella conica CCBAS932</name>
    <dbReference type="NCBI Taxonomy" id="1392247"/>
    <lineage>
        <taxon>Eukaryota</taxon>
        <taxon>Fungi</taxon>
        <taxon>Dikarya</taxon>
        <taxon>Ascomycota</taxon>
        <taxon>Pezizomycotina</taxon>
        <taxon>Pezizomycetes</taxon>
        <taxon>Pezizales</taxon>
        <taxon>Morchellaceae</taxon>
        <taxon>Morchella</taxon>
    </lineage>
</organism>
<proteinExistence type="predicted"/>
<dbReference type="STRING" id="1392247.A0A3N4L0B4"/>
<evidence type="ECO:0000313" key="4">
    <source>
        <dbReference type="Proteomes" id="UP000277580"/>
    </source>
</evidence>
<dbReference type="Gene3D" id="2.30.110.10">
    <property type="entry name" value="Electron Transport, Fmn-binding Protein, Chain A"/>
    <property type="match status" value="1"/>
</dbReference>
<keyword evidence="4" id="KW-1185">Reference proteome</keyword>
<dbReference type="GO" id="GO:0010181">
    <property type="term" value="F:FMN binding"/>
    <property type="evidence" value="ECO:0007669"/>
    <property type="project" value="InterPro"/>
</dbReference>
<dbReference type="PANTHER" id="PTHR28243">
    <property type="entry name" value="AGL049CP"/>
    <property type="match status" value="1"/>
</dbReference>
<dbReference type="InterPro" id="IPR024624">
    <property type="entry name" value="Pyridox_Oxase_Alr4036_FMN-bd"/>
</dbReference>
<evidence type="ECO:0000259" key="2">
    <source>
        <dbReference type="Pfam" id="PF12766"/>
    </source>
</evidence>
<reference evidence="3 4" key="1">
    <citation type="journal article" date="2018" name="Nat. Ecol. Evol.">
        <title>Pezizomycetes genomes reveal the molecular basis of ectomycorrhizal truffle lifestyle.</title>
        <authorList>
            <person name="Murat C."/>
            <person name="Payen T."/>
            <person name="Noel B."/>
            <person name="Kuo A."/>
            <person name="Morin E."/>
            <person name="Chen J."/>
            <person name="Kohler A."/>
            <person name="Krizsan K."/>
            <person name="Balestrini R."/>
            <person name="Da Silva C."/>
            <person name="Montanini B."/>
            <person name="Hainaut M."/>
            <person name="Levati E."/>
            <person name="Barry K.W."/>
            <person name="Belfiori B."/>
            <person name="Cichocki N."/>
            <person name="Clum A."/>
            <person name="Dockter R.B."/>
            <person name="Fauchery L."/>
            <person name="Guy J."/>
            <person name="Iotti M."/>
            <person name="Le Tacon F."/>
            <person name="Lindquist E.A."/>
            <person name="Lipzen A."/>
            <person name="Malagnac F."/>
            <person name="Mello A."/>
            <person name="Molinier V."/>
            <person name="Miyauchi S."/>
            <person name="Poulain J."/>
            <person name="Riccioni C."/>
            <person name="Rubini A."/>
            <person name="Sitrit Y."/>
            <person name="Splivallo R."/>
            <person name="Traeger S."/>
            <person name="Wang M."/>
            <person name="Zifcakova L."/>
            <person name="Wipf D."/>
            <person name="Zambonelli A."/>
            <person name="Paolocci F."/>
            <person name="Nowrousian M."/>
            <person name="Ottonello S."/>
            <person name="Baldrian P."/>
            <person name="Spatafora J.W."/>
            <person name="Henrissat B."/>
            <person name="Nagy L.G."/>
            <person name="Aury J.M."/>
            <person name="Wincker P."/>
            <person name="Grigoriev I.V."/>
            <person name="Bonfante P."/>
            <person name="Martin F.M."/>
        </authorList>
    </citation>
    <scope>NUCLEOTIDE SEQUENCE [LARGE SCALE GENOMIC DNA]</scope>
    <source>
        <strain evidence="3 4">CCBAS932</strain>
    </source>
</reference>
<protein>
    <recommendedName>
        <fullName evidence="2">Pyridoxamine 5'-phosphate oxidase Alr4036 family FMN-binding domain-containing protein</fullName>
    </recommendedName>
</protein>
<dbReference type="AlphaFoldDB" id="A0A3N4L0B4"/>
<name>A0A3N4L0B4_9PEZI</name>
<sequence length="314" mass="33864">MKRMQSAPWKPLFQTHVSKITPPTFTLATLSTSPPTSTTNPGFPHSSSSSTSSNAPSTTPTFTPRCRTMIFRGFLASLPPNHHNPLANHNPRAYTSDALTFTTDSRMTKTGEILPPHASGGNAEVLTAGGGYVEALFWIAGDTTTGEDIQNQWRVRGKCYLLAEADADEAREVTDVLKQSLVPTGEGDEGSWSWKKEVQAHFGNMTPALRGSFANPPPATLLGVPLGEWAVGKSGGAGELVKGKKIQNENVMDEEGHAARARANMRVGVIVPEVVERLDLAEDEGRARRWVYSKVGGEDGEGVVAGWKVEETWP</sequence>
<dbReference type="Pfam" id="PF12766">
    <property type="entry name" value="Pyridox_oxase_2"/>
    <property type="match status" value="1"/>
</dbReference>
<dbReference type="EMBL" id="ML119109">
    <property type="protein sequence ID" value="RPB16247.1"/>
    <property type="molecule type" value="Genomic_DNA"/>
</dbReference>
<dbReference type="OrthoDB" id="5394411at2759"/>
<evidence type="ECO:0000256" key="1">
    <source>
        <dbReference type="SAM" id="MobiDB-lite"/>
    </source>
</evidence>
<gene>
    <name evidence="3" type="ORF">P167DRAFT_532276</name>
</gene>
<evidence type="ECO:0000313" key="3">
    <source>
        <dbReference type="EMBL" id="RPB16247.1"/>
    </source>
</evidence>
<dbReference type="Proteomes" id="UP000277580">
    <property type="component" value="Unassembled WGS sequence"/>
</dbReference>
<feature type="domain" description="Pyridoxamine 5'-phosphate oxidase Alr4036 family FMN-binding" evidence="2">
    <location>
        <begin position="60"/>
        <end position="161"/>
    </location>
</feature>
<dbReference type="SUPFAM" id="SSF50475">
    <property type="entry name" value="FMN-binding split barrel"/>
    <property type="match status" value="1"/>
</dbReference>